<name>A0A239FUQ9_9ACTN</name>
<comment type="similarity">
    <text evidence="1">Belongs to the EamA transporter family.</text>
</comment>
<feature type="transmembrane region" description="Helical" evidence="3">
    <location>
        <begin position="279"/>
        <end position="296"/>
    </location>
</feature>
<dbReference type="Pfam" id="PF00892">
    <property type="entry name" value="EamA"/>
    <property type="match status" value="2"/>
</dbReference>
<dbReference type="PANTHER" id="PTHR22911:SF79">
    <property type="entry name" value="MOBA-LIKE NTP TRANSFERASE DOMAIN-CONTAINING PROTEIN"/>
    <property type="match status" value="1"/>
</dbReference>
<dbReference type="RefSeq" id="WP_089224534.1">
    <property type="nucleotide sequence ID" value="NZ_FZOF01000007.1"/>
</dbReference>
<protein>
    <submittedName>
        <fullName evidence="5">Threonine/homoserine efflux transporter RhtA</fullName>
    </submittedName>
</protein>
<dbReference type="InterPro" id="IPR000620">
    <property type="entry name" value="EamA_dom"/>
</dbReference>
<feature type="transmembrane region" description="Helical" evidence="3">
    <location>
        <begin position="95"/>
        <end position="113"/>
    </location>
</feature>
<dbReference type="OrthoDB" id="154915at2"/>
<evidence type="ECO:0000259" key="4">
    <source>
        <dbReference type="Pfam" id="PF00892"/>
    </source>
</evidence>
<dbReference type="AlphaFoldDB" id="A0A239FUQ9"/>
<dbReference type="PANTHER" id="PTHR22911">
    <property type="entry name" value="ACYL-MALONYL CONDENSING ENZYME-RELATED"/>
    <property type="match status" value="1"/>
</dbReference>
<organism evidence="5 6">
    <name type="scientific">Actinacidiphila glaucinigra</name>
    <dbReference type="NCBI Taxonomy" id="235986"/>
    <lineage>
        <taxon>Bacteria</taxon>
        <taxon>Bacillati</taxon>
        <taxon>Actinomycetota</taxon>
        <taxon>Actinomycetes</taxon>
        <taxon>Kitasatosporales</taxon>
        <taxon>Streptomycetaceae</taxon>
        <taxon>Actinacidiphila</taxon>
    </lineage>
</organism>
<dbReference type="Gene3D" id="1.10.3730.20">
    <property type="match status" value="1"/>
</dbReference>
<dbReference type="Proteomes" id="UP000198280">
    <property type="component" value="Unassembled WGS sequence"/>
</dbReference>
<feature type="transmembrane region" description="Helical" evidence="3">
    <location>
        <begin position="151"/>
        <end position="170"/>
    </location>
</feature>
<dbReference type="GO" id="GO:0016020">
    <property type="term" value="C:membrane"/>
    <property type="evidence" value="ECO:0007669"/>
    <property type="project" value="InterPro"/>
</dbReference>
<feature type="region of interest" description="Disordered" evidence="2">
    <location>
        <begin position="305"/>
        <end position="328"/>
    </location>
</feature>
<feature type="transmembrane region" description="Helical" evidence="3">
    <location>
        <begin position="182"/>
        <end position="204"/>
    </location>
</feature>
<evidence type="ECO:0000256" key="3">
    <source>
        <dbReference type="SAM" id="Phobius"/>
    </source>
</evidence>
<feature type="transmembrane region" description="Helical" evidence="3">
    <location>
        <begin position="125"/>
        <end position="145"/>
    </location>
</feature>
<dbReference type="EMBL" id="FZOF01000007">
    <property type="protein sequence ID" value="SNS60278.1"/>
    <property type="molecule type" value="Genomic_DNA"/>
</dbReference>
<feature type="transmembrane region" description="Helical" evidence="3">
    <location>
        <begin position="254"/>
        <end position="273"/>
    </location>
</feature>
<evidence type="ECO:0000313" key="5">
    <source>
        <dbReference type="EMBL" id="SNS60278.1"/>
    </source>
</evidence>
<keyword evidence="3" id="KW-1133">Transmembrane helix</keyword>
<keyword evidence="3" id="KW-0472">Membrane</keyword>
<proteinExistence type="inferred from homology"/>
<gene>
    <name evidence="5" type="ORF">SAMN05216252_10775</name>
</gene>
<dbReference type="InterPro" id="IPR037185">
    <property type="entry name" value="EmrE-like"/>
</dbReference>
<feature type="domain" description="EamA" evidence="4">
    <location>
        <begin position="9"/>
        <end position="139"/>
    </location>
</feature>
<dbReference type="SUPFAM" id="SSF103481">
    <property type="entry name" value="Multidrug resistance efflux transporter EmrE"/>
    <property type="match status" value="2"/>
</dbReference>
<evidence type="ECO:0000256" key="2">
    <source>
        <dbReference type="SAM" id="MobiDB-lite"/>
    </source>
</evidence>
<feature type="transmembrane region" description="Helical" evidence="3">
    <location>
        <begin position="224"/>
        <end position="247"/>
    </location>
</feature>
<feature type="domain" description="EamA" evidence="4">
    <location>
        <begin position="151"/>
        <end position="295"/>
    </location>
</feature>
<evidence type="ECO:0000256" key="1">
    <source>
        <dbReference type="ARBA" id="ARBA00007362"/>
    </source>
</evidence>
<evidence type="ECO:0000313" key="6">
    <source>
        <dbReference type="Proteomes" id="UP000198280"/>
    </source>
</evidence>
<accession>A0A239FUQ9</accession>
<feature type="transmembrane region" description="Helical" evidence="3">
    <location>
        <begin position="38"/>
        <end position="58"/>
    </location>
</feature>
<keyword evidence="3" id="KW-0812">Transmembrane</keyword>
<reference evidence="5 6" key="1">
    <citation type="submission" date="2017-06" db="EMBL/GenBank/DDBJ databases">
        <authorList>
            <person name="Kim H.J."/>
            <person name="Triplett B.A."/>
        </authorList>
    </citation>
    <scope>NUCLEOTIDE SEQUENCE [LARGE SCALE GENOMIC DNA]</scope>
    <source>
        <strain evidence="5 6">CGMCC 4.1858</strain>
    </source>
</reference>
<feature type="transmembrane region" description="Helical" evidence="3">
    <location>
        <begin position="70"/>
        <end position="89"/>
    </location>
</feature>
<sequence length="328" mass="33690">MHVSQGRNAGLWLALVSAFAFGGSGVAAKPLIEAGLDPLHVVWLRVTGATLIMLPVVLRHRALLLRRPGLLLGFGLLGVAGVQTLYFAAISRIPVGVAILVEFLGPALLLGWVRFVQRKAVSKAAAIGVVLAVGGMAAVVEVWSGLAFDPLGLALAFGAACCQVSYFVLADHGSDGDDAPDPVAVIAYGLTIGAVVLTAVSRPWAMDWSVLTRQAALGETDVPAVLLVGWVVLVATVLAYLTGVVAVRRLSPQVAGVVACLEAVVGTVFAWVLLGEHLGTPQIIGGTLVLAGAFVAQTAKKQGPTTVVASGSPVDTVAPESRAPVLER</sequence>
<keyword evidence="6" id="KW-1185">Reference proteome</keyword>